<accession>A0A401ISQ9</accession>
<dbReference type="PANTHER" id="PTHR47738:SF1">
    <property type="entry name" value="NITROGEN REGULATORY PROTEIN"/>
    <property type="match status" value="1"/>
</dbReference>
<dbReference type="SUPFAM" id="SSF55804">
    <property type="entry name" value="Phoshotransferase/anion transport protein"/>
    <property type="match status" value="1"/>
</dbReference>
<keyword evidence="3" id="KW-0762">Sugar transport</keyword>
<dbReference type="OrthoDB" id="95460at2"/>
<dbReference type="RefSeq" id="WP_124976063.1">
    <property type="nucleotide sequence ID" value="NZ_BFFP01000013.1"/>
</dbReference>
<dbReference type="EMBL" id="BFFP01000013">
    <property type="protein sequence ID" value="GBG94554.1"/>
    <property type="molecule type" value="Genomic_DNA"/>
</dbReference>
<dbReference type="PROSITE" id="PS51094">
    <property type="entry name" value="PTS_EIIA_TYPE_2"/>
    <property type="match status" value="1"/>
</dbReference>
<dbReference type="InterPro" id="IPR016152">
    <property type="entry name" value="PTrfase/Anion_transptr"/>
</dbReference>
<dbReference type="GO" id="GO:0030295">
    <property type="term" value="F:protein kinase activator activity"/>
    <property type="evidence" value="ECO:0007669"/>
    <property type="project" value="TreeGrafter"/>
</dbReference>
<dbReference type="InterPro" id="IPR004715">
    <property type="entry name" value="PTS_IIA_fruc"/>
</dbReference>
<evidence type="ECO:0000313" key="7">
    <source>
        <dbReference type="EMBL" id="GBG94554.1"/>
    </source>
</evidence>
<protein>
    <submittedName>
        <fullName evidence="7">Fructose-specific PTS system IIA component</fullName>
    </submittedName>
</protein>
<dbReference type="NCBIfam" id="NF007389">
    <property type="entry name" value="PRK09913.1"/>
    <property type="match status" value="1"/>
</dbReference>
<sequence length="147" mass="16499">MFAEENIFFDVDGQSEEEILKTLAEKASDLGATKKPKKVYKDYLRREKESTTGFGNGIAIPHAKSKSVLRPTILFARSENQVEWNALDGKPVNNWISILVPEEDSQVHLNLLAKLSRNLVHEEFVAGLKQGSQSEVYQLIEKVIGEA</sequence>
<keyword evidence="2" id="KW-0597">Phosphoprotein</keyword>
<dbReference type="PROSITE" id="PS00372">
    <property type="entry name" value="PTS_EIIA_TYPE_2_HIS"/>
    <property type="match status" value="1"/>
</dbReference>
<keyword evidence="1" id="KW-0813">Transport</keyword>
<dbReference type="GO" id="GO:0008982">
    <property type="term" value="F:protein-N(PI)-phosphohistidine-sugar phosphotransferase activity"/>
    <property type="evidence" value="ECO:0007669"/>
    <property type="project" value="InterPro"/>
</dbReference>
<evidence type="ECO:0000256" key="1">
    <source>
        <dbReference type="ARBA" id="ARBA00022448"/>
    </source>
</evidence>
<evidence type="ECO:0000256" key="5">
    <source>
        <dbReference type="ARBA" id="ARBA00022683"/>
    </source>
</evidence>
<evidence type="ECO:0000256" key="4">
    <source>
        <dbReference type="ARBA" id="ARBA00022679"/>
    </source>
</evidence>
<dbReference type="Pfam" id="PF00359">
    <property type="entry name" value="PTS_EIIA_2"/>
    <property type="match status" value="1"/>
</dbReference>
<dbReference type="NCBIfam" id="TIGR00848">
    <property type="entry name" value="fruA"/>
    <property type="match status" value="1"/>
</dbReference>
<name>A0A401ISQ9_9LACO</name>
<dbReference type="InterPro" id="IPR002178">
    <property type="entry name" value="PTS_EIIA_type-2_dom"/>
</dbReference>
<feature type="domain" description="PTS EIIA type-2" evidence="6">
    <location>
        <begin position="1"/>
        <end position="143"/>
    </location>
</feature>
<organism evidence="7 8">
    <name type="scientific">Ligilactobacillus salitolerans</name>
    <dbReference type="NCBI Taxonomy" id="1808352"/>
    <lineage>
        <taxon>Bacteria</taxon>
        <taxon>Bacillati</taxon>
        <taxon>Bacillota</taxon>
        <taxon>Bacilli</taxon>
        <taxon>Lactobacillales</taxon>
        <taxon>Lactobacillaceae</taxon>
        <taxon>Ligilactobacillus</taxon>
    </lineage>
</organism>
<gene>
    <name evidence="7" type="ORF">LFYK43_10130</name>
</gene>
<comment type="caution">
    <text evidence="7">The sequence shown here is derived from an EMBL/GenBank/DDBJ whole genome shotgun (WGS) entry which is preliminary data.</text>
</comment>
<dbReference type="InterPro" id="IPR051541">
    <property type="entry name" value="PTS_SugarTrans_NitroReg"/>
</dbReference>
<dbReference type="PANTHER" id="PTHR47738">
    <property type="entry name" value="PTS SYSTEM FRUCTOSE-LIKE EIIA COMPONENT-RELATED"/>
    <property type="match status" value="1"/>
</dbReference>
<keyword evidence="4" id="KW-0808">Transferase</keyword>
<reference evidence="7 8" key="1">
    <citation type="journal article" date="2019" name="Int. J. Syst. Evol. Microbiol.">
        <title>Lactobacillus salitolerans sp. nov., a novel lactic acid bacterium isolated from spent mushroom substrates.</title>
        <authorList>
            <person name="Tohno M."/>
            <person name="Tanizawa Y."/>
            <person name="Kojima Y."/>
            <person name="Sakamoto M."/>
            <person name="Nakamura Y."/>
            <person name="Ohkuma M."/>
            <person name="Kobayashi H."/>
        </authorList>
    </citation>
    <scope>NUCLEOTIDE SEQUENCE [LARGE SCALE GENOMIC DNA]</scope>
    <source>
        <strain evidence="7 8">YK43</strain>
    </source>
</reference>
<dbReference type="Proteomes" id="UP000286848">
    <property type="component" value="Unassembled WGS sequence"/>
</dbReference>
<dbReference type="AlphaFoldDB" id="A0A401ISQ9"/>
<proteinExistence type="predicted"/>
<dbReference type="Gene3D" id="3.40.930.10">
    <property type="entry name" value="Mannitol-specific EII, Chain A"/>
    <property type="match status" value="1"/>
</dbReference>
<evidence type="ECO:0000313" key="8">
    <source>
        <dbReference type="Proteomes" id="UP000286848"/>
    </source>
</evidence>
<keyword evidence="8" id="KW-1185">Reference proteome</keyword>
<evidence type="ECO:0000259" key="6">
    <source>
        <dbReference type="PROSITE" id="PS51094"/>
    </source>
</evidence>
<dbReference type="GO" id="GO:0009401">
    <property type="term" value="P:phosphoenolpyruvate-dependent sugar phosphotransferase system"/>
    <property type="evidence" value="ECO:0007669"/>
    <property type="project" value="UniProtKB-KW"/>
</dbReference>
<evidence type="ECO:0000256" key="2">
    <source>
        <dbReference type="ARBA" id="ARBA00022553"/>
    </source>
</evidence>
<dbReference type="GO" id="GO:0016020">
    <property type="term" value="C:membrane"/>
    <property type="evidence" value="ECO:0007669"/>
    <property type="project" value="InterPro"/>
</dbReference>
<dbReference type="CDD" id="cd00211">
    <property type="entry name" value="PTS_IIA_fru"/>
    <property type="match status" value="1"/>
</dbReference>
<evidence type="ECO:0000256" key="3">
    <source>
        <dbReference type="ARBA" id="ARBA00022597"/>
    </source>
</evidence>
<keyword evidence="5" id="KW-0598">Phosphotransferase system</keyword>